<dbReference type="Gene3D" id="2.60.120.620">
    <property type="entry name" value="q2cbj1_9rhob like domain"/>
    <property type="match status" value="1"/>
</dbReference>
<dbReference type="PANTHER" id="PTHR33099:SF14">
    <property type="entry name" value="PROLYL 4-HYDROXYLASE ALPHA SUBUNIT FE(2+) 2OG DIOXYGENASE DOMAIN-CONTAINING PROTEIN"/>
    <property type="match status" value="1"/>
</dbReference>
<reference evidence="2 3" key="1">
    <citation type="journal article" date="2016" name="Mol. Biol. Evol.">
        <title>Comparative Genomics of Early-Diverging Mushroom-Forming Fungi Provides Insights into the Origins of Lignocellulose Decay Capabilities.</title>
        <authorList>
            <person name="Nagy L.G."/>
            <person name="Riley R."/>
            <person name="Tritt A."/>
            <person name="Adam C."/>
            <person name="Daum C."/>
            <person name="Floudas D."/>
            <person name="Sun H."/>
            <person name="Yadav J.S."/>
            <person name="Pangilinan J."/>
            <person name="Larsson K.H."/>
            <person name="Matsuura K."/>
            <person name="Barry K."/>
            <person name="Labutti K."/>
            <person name="Kuo R."/>
            <person name="Ohm R.A."/>
            <person name="Bhattacharya S.S."/>
            <person name="Shirouzu T."/>
            <person name="Yoshinaga Y."/>
            <person name="Martin F.M."/>
            <person name="Grigoriev I.V."/>
            <person name="Hibbett D.S."/>
        </authorList>
    </citation>
    <scope>NUCLEOTIDE SEQUENCE [LARGE SCALE GENOMIC DNA]</scope>
    <source>
        <strain evidence="2 3">HHB12029</strain>
    </source>
</reference>
<dbReference type="OrthoDB" id="27483at2759"/>
<evidence type="ECO:0008006" key="4">
    <source>
        <dbReference type="Google" id="ProtNLM"/>
    </source>
</evidence>
<evidence type="ECO:0000313" key="2">
    <source>
        <dbReference type="EMBL" id="KZV85121.1"/>
    </source>
</evidence>
<keyword evidence="3" id="KW-1185">Reference proteome</keyword>
<dbReference type="EMBL" id="KV426199">
    <property type="protein sequence ID" value="KZV85121.1"/>
    <property type="molecule type" value="Genomic_DNA"/>
</dbReference>
<dbReference type="Proteomes" id="UP000077266">
    <property type="component" value="Unassembled WGS sequence"/>
</dbReference>
<gene>
    <name evidence="2" type="ORF">EXIGLDRAFT_775881</name>
</gene>
<evidence type="ECO:0000313" key="3">
    <source>
        <dbReference type="Proteomes" id="UP000077266"/>
    </source>
</evidence>
<dbReference type="AlphaFoldDB" id="A0A165DQH2"/>
<dbReference type="InParanoid" id="A0A165DQH2"/>
<organism evidence="2 3">
    <name type="scientific">Exidia glandulosa HHB12029</name>
    <dbReference type="NCBI Taxonomy" id="1314781"/>
    <lineage>
        <taxon>Eukaryota</taxon>
        <taxon>Fungi</taxon>
        <taxon>Dikarya</taxon>
        <taxon>Basidiomycota</taxon>
        <taxon>Agaricomycotina</taxon>
        <taxon>Agaricomycetes</taxon>
        <taxon>Auriculariales</taxon>
        <taxon>Exidiaceae</taxon>
        <taxon>Exidia</taxon>
    </lineage>
</organism>
<accession>A0A165DQH2</accession>
<feature type="region of interest" description="Disordered" evidence="1">
    <location>
        <begin position="373"/>
        <end position="411"/>
    </location>
</feature>
<feature type="compositionally biased region" description="Low complexity" evidence="1">
    <location>
        <begin position="384"/>
        <end position="402"/>
    </location>
</feature>
<sequence length="469" mass="51532">MPVSQAQRSLLSNALIERPPFHGSGVHKFPSDVLRVFVLGESRPVLLNKDAASGHDFERLARVCKSPAFGVNTADGGVQRNGLDRGKFACNIDVARSGLLQRVHDALFSWEDQPREIEAEVAKLNVYGPGAFSECRTDAVREGDALFGYLVLVFPTPFEGGQLCLRHEGHTALHDASSSTTANVYTSPNQVSWAAFFNDVSHEILPVEDGYRVTLTYNLYYAEDSGMHVQIPRVMRPEPIVYAFRQVLEDVSFFPDGGRLGFALKHQYPVPEILTRSDHADALNRICRTLKGSDHALLVAAQAAGLQPQLMLVYNLQDLGTFLSEQPIPRGTSLEKTNWEDIMKGLKADKIVWAADEIEYGITPISVIVTAPAEDNEKEKEKTAMSPSASTSSISTGTGQLSPTSSTRRRKSIPMTAPDLFWVSPYASTHTRVETNYVKYGGRKASLAVMSGELVLIARIPSKENRALS</sequence>
<dbReference type="PANTHER" id="PTHR33099">
    <property type="entry name" value="FE2OG DIOXYGENASE DOMAIN-CONTAINING PROTEIN"/>
    <property type="match status" value="1"/>
</dbReference>
<protein>
    <recommendedName>
        <fullName evidence="4">Fe2OG dioxygenase domain-containing protein</fullName>
    </recommendedName>
</protein>
<proteinExistence type="predicted"/>
<name>A0A165DQH2_EXIGL</name>
<evidence type="ECO:0000256" key="1">
    <source>
        <dbReference type="SAM" id="MobiDB-lite"/>
    </source>
</evidence>